<evidence type="ECO:0000313" key="1">
    <source>
        <dbReference type="Proteomes" id="UP000001554"/>
    </source>
</evidence>
<gene>
    <name evidence="2" type="primary">LOC118415636</name>
</gene>
<name>A0A9J7L773_BRAFL</name>
<keyword evidence="1" id="KW-1185">Reference proteome</keyword>
<organism evidence="1 2">
    <name type="scientific">Branchiostoma floridae</name>
    <name type="common">Florida lancelet</name>
    <name type="synonym">Amphioxus</name>
    <dbReference type="NCBI Taxonomy" id="7739"/>
    <lineage>
        <taxon>Eukaryota</taxon>
        <taxon>Metazoa</taxon>
        <taxon>Chordata</taxon>
        <taxon>Cephalochordata</taxon>
        <taxon>Leptocardii</taxon>
        <taxon>Amphioxiformes</taxon>
        <taxon>Branchiostomatidae</taxon>
        <taxon>Branchiostoma</taxon>
    </lineage>
</organism>
<dbReference type="GeneID" id="118415636"/>
<accession>A0A9J7L773</accession>
<reference evidence="2" key="2">
    <citation type="submission" date="2025-08" db="UniProtKB">
        <authorList>
            <consortium name="RefSeq"/>
        </authorList>
    </citation>
    <scope>IDENTIFICATION</scope>
    <source>
        <strain evidence="2">S238N-H82</strain>
        <tissue evidence="2">Testes</tissue>
    </source>
</reference>
<protein>
    <submittedName>
        <fullName evidence="2">Uncharacterized protein LOC118415636</fullName>
    </submittedName>
</protein>
<proteinExistence type="predicted"/>
<dbReference type="OrthoDB" id="10393052at2759"/>
<dbReference type="KEGG" id="bfo:118415636"/>
<dbReference type="Proteomes" id="UP000001554">
    <property type="component" value="Chromosome 5"/>
</dbReference>
<evidence type="ECO:0000313" key="2">
    <source>
        <dbReference type="RefSeq" id="XP_035676238.1"/>
    </source>
</evidence>
<dbReference type="RefSeq" id="XP_035676238.1">
    <property type="nucleotide sequence ID" value="XM_035820345.1"/>
</dbReference>
<reference evidence="1" key="1">
    <citation type="journal article" date="2020" name="Nat. Ecol. Evol.">
        <title>Deeply conserved synteny resolves early events in vertebrate evolution.</title>
        <authorList>
            <person name="Simakov O."/>
            <person name="Marletaz F."/>
            <person name="Yue J.X."/>
            <person name="O'Connell B."/>
            <person name="Jenkins J."/>
            <person name="Brandt A."/>
            <person name="Calef R."/>
            <person name="Tung C.H."/>
            <person name="Huang T.K."/>
            <person name="Schmutz J."/>
            <person name="Satoh N."/>
            <person name="Yu J.K."/>
            <person name="Putnam N.H."/>
            <person name="Green R.E."/>
            <person name="Rokhsar D.S."/>
        </authorList>
    </citation>
    <scope>NUCLEOTIDE SEQUENCE [LARGE SCALE GENOMIC DNA]</scope>
    <source>
        <strain evidence="1">S238N-H82</strain>
    </source>
</reference>
<dbReference type="AlphaFoldDB" id="A0A9J7L773"/>
<sequence length="550" mass="61128">MTRPCGDFPWSPENATVDCDYSYYRSSSLYDLITGTRYYGDFRGRCAVNCADNTMIGSLVTSYNGSHNYYYCHVDSSTWLGTEPRCEAKPCGEFPWSPANATVDCDYSYYSAGYYQDRVSDTVLYGGLMGRCKVWCSLPLFTTGAPYLSPDGEGYFYCHIPTATWLGQEPQCQDDPCGPFPWQPTDATVDCDYAYNSSVRYFNRQTWSYFYPEGRCSVTCFNNQTVIGASYLSPDGGNYYYCHPEASTWLGIEPSCQEKPCGDFPWNTVDVTADCDYDFRETWTWPSLLYIRGRCRISCLNAVLLVGPPADHSRYYSCSVNNASWTGSEPVCIGGFNQSSVTEMETNRVRLVGGDFYGCMELYDNVTQQWGPVVGFTVFPNIDDSRMAWADLACRDVGFAGGLATQAFPNGGTWLQTISDRFYTSYSRPNETGPNFFLDTSYLAMSVVSAGGVQHLYDTVERVVRGECTATESRWYCDQYLMCLACQKEPEIQFDVSRISPCPSPVQGDVSCNSPCPSSVQGDVSCNPSCPSSVQGDVSCNSPCPSSVQG</sequence>